<keyword evidence="2" id="KW-1185">Reference proteome</keyword>
<dbReference type="Gene3D" id="1.20.120.1490">
    <property type="match status" value="1"/>
</dbReference>
<evidence type="ECO:0008006" key="3">
    <source>
        <dbReference type="Google" id="ProtNLM"/>
    </source>
</evidence>
<name>A0A2U2J8M8_9FLAO</name>
<dbReference type="EMBL" id="QFFG01000005">
    <property type="protein sequence ID" value="PWG04674.1"/>
    <property type="molecule type" value="Genomic_DNA"/>
</dbReference>
<sequence length="130" mass="15291">MKKIIPILLLVFAFAFNIQAQRKERKVSVEQVLKKMTKELNLTKAQQSEIKPLLVAQIADRKAMNKKRIAMREAGERPTKEMRIQFQKDRIKKETAMHKKMAAILNKEQFKKFKTIAKAKKEKGKKRKLQ</sequence>
<gene>
    <name evidence="1" type="ORF">DIS07_12070</name>
</gene>
<reference evidence="1 2" key="1">
    <citation type="submission" date="2018-05" db="EMBL/GenBank/DDBJ databases">
        <title>Polaribacter aquimarinus sp. nov., isolated from sediment in a sediment of sea.</title>
        <authorList>
            <person name="Lu D."/>
        </authorList>
    </citation>
    <scope>NUCLEOTIDE SEQUENCE [LARGE SCALE GENOMIC DNA]</scope>
    <source>
        <strain evidence="1 2">ZY113</strain>
    </source>
</reference>
<dbReference type="Proteomes" id="UP000245670">
    <property type="component" value="Unassembled WGS sequence"/>
</dbReference>
<dbReference type="Pfam" id="PF07813">
    <property type="entry name" value="LTXXQ"/>
    <property type="match status" value="1"/>
</dbReference>
<dbReference type="GO" id="GO:0042597">
    <property type="term" value="C:periplasmic space"/>
    <property type="evidence" value="ECO:0007669"/>
    <property type="project" value="InterPro"/>
</dbReference>
<organism evidence="1 2">
    <name type="scientific">Polaribacter aquimarinus</name>
    <dbReference type="NCBI Taxonomy" id="2100726"/>
    <lineage>
        <taxon>Bacteria</taxon>
        <taxon>Pseudomonadati</taxon>
        <taxon>Bacteroidota</taxon>
        <taxon>Flavobacteriia</taxon>
        <taxon>Flavobacteriales</taxon>
        <taxon>Flavobacteriaceae</taxon>
    </lineage>
</organism>
<accession>A0A2U2J8M8</accession>
<protein>
    <recommendedName>
        <fullName evidence="3">DUF4890 domain-containing protein</fullName>
    </recommendedName>
</protein>
<proteinExistence type="predicted"/>
<evidence type="ECO:0000313" key="2">
    <source>
        <dbReference type="Proteomes" id="UP000245670"/>
    </source>
</evidence>
<dbReference type="RefSeq" id="WP_109405514.1">
    <property type="nucleotide sequence ID" value="NZ_QFFG01000005.1"/>
</dbReference>
<evidence type="ECO:0000313" key="1">
    <source>
        <dbReference type="EMBL" id="PWG04674.1"/>
    </source>
</evidence>
<dbReference type="InterPro" id="IPR012899">
    <property type="entry name" value="LTXXQ"/>
</dbReference>
<dbReference type="OrthoDB" id="1202676at2"/>
<comment type="caution">
    <text evidence="1">The sequence shown here is derived from an EMBL/GenBank/DDBJ whole genome shotgun (WGS) entry which is preliminary data.</text>
</comment>
<dbReference type="AlphaFoldDB" id="A0A2U2J8M8"/>